<dbReference type="GO" id="GO:0070205">
    <property type="term" value="F:2-succinyl-6-hydroxy-2,4-cyclohexadiene-1-carboxylate synthase activity"/>
    <property type="evidence" value="ECO:0007669"/>
    <property type="project" value="InterPro"/>
</dbReference>
<dbReference type="SUPFAM" id="SSF54826">
    <property type="entry name" value="Enolase N-terminal domain-like"/>
    <property type="match status" value="1"/>
</dbReference>
<dbReference type="SMART" id="SM00922">
    <property type="entry name" value="MR_MLE"/>
    <property type="match status" value="1"/>
</dbReference>
<dbReference type="PROSITE" id="PS00909">
    <property type="entry name" value="MR_MLE_2"/>
    <property type="match status" value="1"/>
</dbReference>
<dbReference type="InterPro" id="IPR036849">
    <property type="entry name" value="Enolase-like_C_sf"/>
</dbReference>
<dbReference type="SUPFAM" id="SSF51604">
    <property type="entry name" value="Enolase C-terminal domain-like"/>
    <property type="match status" value="1"/>
</dbReference>
<dbReference type="GO" id="GO:0046872">
    <property type="term" value="F:metal ion binding"/>
    <property type="evidence" value="ECO:0007669"/>
    <property type="project" value="UniProtKB-KW"/>
</dbReference>
<dbReference type="SUPFAM" id="SSF52467">
    <property type="entry name" value="DHS-like NAD/FAD-binding domain"/>
    <property type="match status" value="1"/>
</dbReference>
<dbReference type="InterPro" id="IPR011766">
    <property type="entry name" value="TPP_enzyme_TPP-bd"/>
</dbReference>
<dbReference type="HAMAP" id="MF_01660">
    <property type="entry name" value="MenH"/>
    <property type="match status" value="1"/>
</dbReference>
<dbReference type="Gene3D" id="3.40.50.1820">
    <property type="entry name" value="alpha/beta hydrolase"/>
    <property type="match status" value="1"/>
</dbReference>
<dbReference type="OrthoDB" id="8119704at2759"/>
<proteinExistence type="inferred from homology"/>
<dbReference type="SUPFAM" id="SSF53474">
    <property type="entry name" value="alpha/beta-Hydrolases"/>
    <property type="match status" value="1"/>
</dbReference>
<dbReference type="SFLD" id="SFLDS00001">
    <property type="entry name" value="Enolase"/>
    <property type="match status" value="1"/>
</dbReference>
<feature type="domain" description="Mandelate racemase/muconate lactonizing enzyme C-terminal" evidence="8">
    <location>
        <begin position="1168"/>
        <end position="1264"/>
    </location>
</feature>
<organism evidence="9 10">
    <name type="scientific">Dioscorea zingiberensis</name>
    <dbReference type="NCBI Taxonomy" id="325984"/>
    <lineage>
        <taxon>Eukaryota</taxon>
        <taxon>Viridiplantae</taxon>
        <taxon>Streptophyta</taxon>
        <taxon>Embryophyta</taxon>
        <taxon>Tracheophyta</taxon>
        <taxon>Spermatophyta</taxon>
        <taxon>Magnoliopsida</taxon>
        <taxon>Liliopsida</taxon>
        <taxon>Dioscoreales</taxon>
        <taxon>Dioscoreaceae</taxon>
        <taxon>Dioscorea</taxon>
    </lineage>
</organism>
<dbReference type="Pfam" id="PF02775">
    <property type="entry name" value="TPP_enzyme_C"/>
    <property type="match status" value="1"/>
</dbReference>
<dbReference type="PANTHER" id="PTHR42916">
    <property type="entry name" value="2-SUCCINYL-5-ENOLPYRUVYL-6-HYDROXY-3-CYCLOHEXENE-1-CARBOXYLATE SYNTHASE"/>
    <property type="match status" value="1"/>
</dbReference>
<dbReference type="Gene3D" id="3.30.390.10">
    <property type="entry name" value="Enolase-like, N-terminal domain"/>
    <property type="match status" value="1"/>
</dbReference>
<dbReference type="GO" id="GO:0030976">
    <property type="term" value="F:thiamine pyrophosphate binding"/>
    <property type="evidence" value="ECO:0007669"/>
    <property type="project" value="InterPro"/>
</dbReference>
<keyword evidence="3" id="KW-0479">Metal-binding</keyword>
<keyword evidence="2" id="KW-0808">Transferase</keyword>
<dbReference type="Proteomes" id="UP001085076">
    <property type="component" value="Miscellaneous, Linkage group lg01"/>
</dbReference>
<keyword evidence="5" id="KW-0786">Thiamine pyrophosphate</keyword>
<dbReference type="InterPro" id="IPR029017">
    <property type="entry name" value="Enolase-like_N"/>
</dbReference>
<dbReference type="InterPro" id="IPR013342">
    <property type="entry name" value="Mandelate_racemase_C"/>
</dbReference>
<evidence type="ECO:0000256" key="6">
    <source>
        <dbReference type="ARBA" id="ARBA00023211"/>
    </source>
</evidence>
<evidence type="ECO:0000256" key="4">
    <source>
        <dbReference type="ARBA" id="ARBA00022842"/>
    </source>
</evidence>
<dbReference type="Pfam" id="PF16582">
    <property type="entry name" value="TPP_enzyme_M_2"/>
    <property type="match status" value="1"/>
</dbReference>
<evidence type="ECO:0000259" key="8">
    <source>
        <dbReference type="SMART" id="SM00922"/>
    </source>
</evidence>
<dbReference type="GO" id="GO:0009234">
    <property type="term" value="P:menaquinone biosynthetic process"/>
    <property type="evidence" value="ECO:0007669"/>
    <property type="project" value="UniProtKB-KW"/>
</dbReference>
<accession>A0A9D5HRL4</accession>
<dbReference type="InterPro" id="IPR029065">
    <property type="entry name" value="Enolase_C-like"/>
</dbReference>
<dbReference type="InterPro" id="IPR012001">
    <property type="entry name" value="Thiamin_PyroP_enz_TPP-bd_dom"/>
</dbReference>
<keyword evidence="10" id="KW-1185">Reference proteome</keyword>
<evidence type="ECO:0000313" key="10">
    <source>
        <dbReference type="Proteomes" id="UP001085076"/>
    </source>
</evidence>
<dbReference type="InterPro" id="IPR004433">
    <property type="entry name" value="MenaQ_synth_MenD"/>
</dbReference>
<evidence type="ECO:0000313" key="9">
    <source>
        <dbReference type="EMBL" id="KAJ0986775.1"/>
    </source>
</evidence>
<evidence type="ECO:0000256" key="2">
    <source>
        <dbReference type="ARBA" id="ARBA00022679"/>
    </source>
</evidence>
<dbReference type="GO" id="GO:0009063">
    <property type="term" value="P:amino acid catabolic process"/>
    <property type="evidence" value="ECO:0007669"/>
    <property type="project" value="InterPro"/>
</dbReference>
<dbReference type="SFLD" id="SFLDG00180">
    <property type="entry name" value="muconate_cycloisomerase"/>
    <property type="match status" value="1"/>
</dbReference>
<evidence type="ECO:0000256" key="1">
    <source>
        <dbReference type="ARBA" id="ARBA00022428"/>
    </source>
</evidence>
<evidence type="ECO:0000256" key="7">
    <source>
        <dbReference type="ARBA" id="ARBA00023239"/>
    </source>
</evidence>
<dbReference type="InterPro" id="IPR032264">
    <property type="entry name" value="MenD_middle"/>
</dbReference>
<dbReference type="InterPro" id="IPR029058">
    <property type="entry name" value="AB_hydrolase_fold"/>
</dbReference>
<dbReference type="CDD" id="cd02009">
    <property type="entry name" value="TPP_SHCHC_synthase"/>
    <property type="match status" value="1"/>
</dbReference>
<dbReference type="NCBIfam" id="TIGR00173">
    <property type="entry name" value="menD"/>
    <property type="match status" value="1"/>
</dbReference>
<dbReference type="SUPFAM" id="SSF52518">
    <property type="entry name" value="Thiamin diphosphate-binding fold (THDP-binding)"/>
    <property type="match status" value="2"/>
</dbReference>
<dbReference type="GO" id="GO:0070204">
    <property type="term" value="F:2-succinyl-5-enolpyruvyl-6-hydroxy-3-cyclohexene-1-carboxylic-acid synthase activity"/>
    <property type="evidence" value="ECO:0007669"/>
    <property type="project" value="InterPro"/>
</dbReference>
<evidence type="ECO:0000256" key="5">
    <source>
        <dbReference type="ARBA" id="ARBA00023052"/>
    </source>
</evidence>
<dbReference type="InterPro" id="IPR022485">
    <property type="entry name" value="SHCHC_synthase_MenH"/>
</dbReference>
<sequence length="1715" mass="190063">MLRADLLLHSKPSPPPISFLSSPFHALSSHLPLRRSLGRPGLLFLRRRSNPAFQVYMGLILSVDAVQEMELDSLVEISETRTLPSALSYMDGVNNIREEVEKLKANPPSSASGVLRLQVAVPPSTKALSWLFYQQRSLVVFPQFYLLKEPYAHSSCGLNPINSVPAVSGLGAAIYFQGSSHIQRGYNLVARYLSVDSPMIKAYGSLGIDHKKDFLEKDGTVSFCFFIPQIELDESGNYSLLASTIVWDGHLSYTFGKALQSLELCLNQVIYEVPPFSKHSSWFNQIPGWPSHVKDIKDGQMVYLTAESLAQIIAGGSCFKQEEPSNYSHSVLRLSETVSISTLTFTGCYGTNCSLMRCANINYLWASLIVEECVRLGLTYFCIAPGSRSSPLAVSACRHPQTTCISCFDERSLSFHAVGYAKGSGIPAVVVTSSGTAVSNLLPAVVEASQSFVPVVLLTADRPSELLATGANQAIDQVNHFGKFVRFFFSLPPPNDQVPARMVLTTIDSAVYHATQIPFGPVHVNCHFREPLDDQPRAWTSDCLKGLNSWISSTKPFTKYIKMQPTCGCSDYDQIVEVVQAVQSAKNGILLLGDIQNEDDIWASLLLAKHLAWPVVTDILSGLRLRKQLTSLPGIEDSFLFIDHLDHILLSEIVKSWVKPDVVIQIGSRITSKRIGQMLESCSLCSYILVDKHPNRYDPSHIVTHRIQSGIPVFVDVLMGIKFSWENKRWCTLLKELDIMVSNEISFQISSECSLTEPYIAHVITKYLQDDDALFIGNSMAIRDVDMYGCGWGKSLHSDVHVMSNLELLIHCIQVTGNRGASGIDGLLSTAVGFAAGSNKRVLCMVGDVSFLHDTNGLAILSQSKRRKPLTILVINNHGGAIFSLLPIASTTEPTVLDRYFYTSHDILIGQLCAAHGVKHLHVRTKVELQHALWSSQKDQTDCLIEVESCIEDNANYHSVMRKSVSEAVDQAWNVLSQFLSSDRINDRPSICKISKMVYSQYRIELCSPPTSSLWNDYSSSFHREGLLLSIELDDGSLGFGEVAPIEIHQEDMVDVEEQVKFLLHIIEGSEISCLFPLLKGSVSYWIWNSLGVQPSSIFPSVRCGLEMAILNALAARHGCSLSDVLSGYRNPSLGNHELVRSELVGDVIVKKSPRVQISALVDCKGTPKEVAHVVSQLVKEGFNTIKLKVARRASPIEDAIVIQEIRQVVGYQIHIRADANRIWSYKKALQFASLVKDLGLQYIEEPVCLESDIIRFCEETGIPVALDETVDNIKGDLFIQLERFVHSGIVAIVIKPSVVGGFENAAMIARWAQLHDKIAVISSAFESSLSLSAYIQFAYYLEQQNAAICTMRNKECRSAISHGLGTYRWLKQDITNKPLAICVHPNGDTIEAAIEDADIFLQNFQINHEIIQRVYQAEQVTSYHLKVNTEEISYSAKVQEVGLDKNNKTVIFLHGFLGTSQDWVPIMMTLSATRRCISVDLPGHGQSKLQAKPGLTASVESVAEVLHKLICDITSGGVVLVGYSMGARIALYMALKYKEKIHGAVVISGSPGLRDDTSRRVRAAQDDARARKLLACGLQCFLETWYAGKLWKSLRGHPHFRQIISSRARHDDIQALAESLGALSIGRQRSLWEDLKHCSRPLLLIVGEADAKFKEISERMLNEINSSSDADKIENEVPLCDRLVVPNSGHAVHLENPLAMINAIRKFMVKLDQR</sequence>
<keyword evidence="6" id="KW-0464">Manganese</keyword>
<dbReference type="NCBIfam" id="TIGR01927">
    <property type="entry name" value="menC_gam_Gplu"/>
    <property type="match status" value="1"/>
</dbReference>
<dbReference type="InterPro" id="IPR018110">
    <property type="entry name" value="Mandel_Rmase/mucon_lact_enz_CS"/>
</dbReference>
<dbReference type="Pfam" id="PF13378">
    <property type="entry name" value="MR_MLE_C"/>
    <property type="match status" value="1"/>
</dbReference>
<dbReference type="HAMAP" id="MF_01659">
    <property type="entry name" value="MenD"/>
    <property type="match status" value="1"/>
</dbReference>
<dbReference type="Gene3D" id="3.40.50.970">
    <property type="match status" value="2"/>
</dbReference>
<dbReference type="CDD" id="cd07037">
    <property type="entry name" value="TPP_PYR_MenD"/>
    <property type="match status" value="1"/>
</dbReference>
<dbReference type="InterPro" id="IPR029035">
    <property type="entry name" value="DHS-like_NAD/FAD-binding_dom"/>
</dbReference>
<reference evidence="9" key="2">
    <citation type="journal article" date="2022" name="Hortic Res">
        <title>The genome of Dioscorea zingiberensis sheds light on the biosynthesis, origin and evolution of the medicinally important diosgenin saponins.</title>
        <authorList>
            <person name="Li Y."/>
            <person name="Tan C."/>
            <person name="Li Z."/>
            <person name="Guo J."/>
            <person name="Li S."/>
            <person name="Chen X."/>
            <person name="Wang C."/>
            <person name="Dai X."/>
            <person name="Yang H."/>
            <person name="Song W."/>
            <person name="Hou L."/>
            <person name="Xu J."/>
            <person name="Tong Z."/>
            <person name="Xu A."/>
            <person name="Yuan X."/>
            <person name="Wang W."/>
            <person name="Yang Q."/>
            <person name="Chen L."/>
            <person name="Sun Z."/>
            <person name="Wang K."/>
            <person name="Pan B."/>
            <person name="Chen J."/>
            <person name="Bao Y."/>
            <person name="Liu F."/>
            <person name="Qi X."/>
            <person name="Gang D.R."/>
            <person name="Wen J."/>
            <person name="Li J."/>
        </authorList>
    </citation>
    <scope>NUCLEOTIDE SEQUENCE</scope>
    <source>
        <strain evidence="9">Dzin_1.0</strain>
    </source>
</reference>
<protein>
    <recommendedName>
        <fullName evidence="8">Mandelate racemase/muconate lactonizing enzyme C-terminal domain-containing protein</fullName>
    </recommendedName>
</protein>
<dbReference type="Gene3D" id="3.40.50.1220">
    <property type="entry name" value="TPP-binding domain"/>
    <property type="match status" value="1"/>
</dbReference>
<gene>
    <name evidence="9" type="ORF">J5N97_005131</name>
</gene>
<name>A0A9D5HRL4_9LILI</name>
<dbReference type="InterPro" id="IPR000073">
    <property type="entry name" value="AB_hydrolase_1"/>
</dbReference>
<dbReference type="InterPro" id="IPR029061">
    <property type="entry name" value="THDP-binding"/>
</dbReference>
<keyword evidence="1" id="KW-0474">Menaquinone biosynthesis</keyword>
<dbReference type="PANTHER" id="PTHR42916:SF1">
    <property type="entry name" value="PROTEIN PHYLLO, CHLOROPLASTIC"/>
    <property type="match status" value="1"/>
</dbReference>
<comment type="caution">
    <text evidence="9">The sequence shown here is derived from an EMBL/GenBank/DDBJ whole genome shotgun (WGS) entry which is preliminary data.</text>
</comment>
<keyword evidence="4" id="KW-0460">Magnesium</keyword>
<keyword evidence="7" id="KW-0456">Lyase</keyword>
<evidence type="ECO:0000256" key="3">
    <source>
        <dbReference type="ARBA" id="ARBA00022723"/>
    </source>
</evidence>
<dbReference type="SFLD" id="SFLDF00009">
    <property type="entry name" value="o-succinylbenzoate_synthase"/>
    <property type="match status" value="1"/>
</dbReference>
<dbReference type="EMBL" id="JAGGNH010000001">
    <property type="protein sequence ID" value="KAJ0986775.1"/>
    <property type="molecule type" value="Genomic_DNA"/>
</dbReference>
<dbReference type="Pfam" id="PF12697">
    <property type="entry name" value="Abhydrolase_6"/>
    <property type="match status" value="1"/>
</dbReference>
<dbReference type="Pfam" id="PF02776">
    <property type="entry name" value="TPP_enzyme_N"/>
    <property type="match status" value="1"/>
</dbReference>
<dbReference type="Gene3D" id="3.20.20.120">
    <property type="entry name" value="Enolase-like C-terminal domain"/>
    <property type="match status" value="1"/>
</dbReference>
<reference evidence="9" key="1">
    <citation type="submission" date="2021-03" db="EMBL/GenBank/DDBJ databases">
        <authorList>
            <person name="Li Z."/>
            <person name="Yang C."/>
        </authorList>
    </citation>
    <scope>NUCLEOTIDE SEQUENCE</scope>
    <source>
        <strain evidence="9">Dzin_1.0</strain>
        <tissue evidence="9">Leaf</tissue>
    </source>
</reference>